<accession>A0A9Q1KMU8</accession>
<proteinExistence type="predicted"/>
<feature type="compositionally biased region" description="Polar residues" evidence="1">
    <location>
        <begin position="275"/>
        <end position="284"/>
    </location>
</feature>
<feature type="compositionally biased region" description="Polar residues" evidence="1">
    <location>
        <begin position="366"/>
        <end position="375"/>
    </location>
</feature>
<evidence type="ECO:0000313" key="3">
    <source>
        <dbReference type="Proteomes" id="UP001153076"/>
    </source>
</evidence>
<evidence type="ECO:0000256" key="1">
    <source>
        <dbReference type="SAM" id="MobiDB-lite"/>
    </source>
</evidence>
<comment type="caution">
    <text evidence="2">The sequence shown here is derived from an EMBL/GenBank/DDBJ whole genome shotgun (WGS) entry which is preliminary data.</text>
</comment>
<evidence type="ECO:0000313" key="2">
    <source>
        <dbReference type="EMBL" id="KAJ8445683.1"/>
    </source>
</evidence>
<name>A0A9Q1KMU8_9CARY</name>
<dbReference type="EMBL" id="JAKOGI010000073">
    <property type="protein sequence ID" value="KAJ8445683.1"/>
    <property type="molecule type" value="Genomic_DNA"/>
</dbReference>
<dbReference type="Proteomes" id="UP001153076">
    <property type="component" value="Unassembled WGS sequence"/>
</dbReference>
<reference evidence="2" key="1">
    <citation type="submission" date="2022-04" db="EMBL/GenBank/DDBJ databases">
        <title>Carnegiea gigantea Genome sequencing and assembly v2.</title>
        <authorList>
            <person name="Copetti D."/>
            <person name="Sanderson M.J."/>
            <person name="Burquez A."/>
            <person name="Wojciechowski M.F."/>
        </authorList>
    </citation>
    <scope>NUCLEOTIDE SEQUENCE</scope>
    <source>
        <strain evidence="2">SGP5-SGP5p</strain>
        <tissue evidence="2">Aerial part</tissue>
    </source>
</reference>
<dbReference type="OrthoDB" id="10257697at2759"/>
<organism evidence="2 3">
    <name type="scientific">Carnegiea gigantea</name>
    <dbReference type="NCBI Taxonomy" id="171969"/>
    <lineage>
        <taxon>Eukaryota</taxon>
        <taxon>Viridiplantae</taxon>
        <taxon>Streptophyta</taxon>
        <taxon>Embryophyta</taxon>
        <taxon>Tracheophyta</taxon>
        <taxon>Spermatophyta</taxon>
        <taxon>Magnoliopsida</taxon>
        <taxon>eudicotyledons</taxon>
        <taxon>Gunneridae</taxon>
        <taxon>Pentapetalae</taxon>
        <taxon>Caryophyllales</taxon>
        <taxon>Cactineae</taxon>
        <taxon>Cactaceae</taxon>
        <taxon>Cactoideae</taxon>
        <taxon>Echinocereeae</taxon>
        <taxon>Carnegiea</taxon>
    </lineage>
</organism>
<sequence length="492" mass="54299">MRRSAFVGIAILVAVGGFAFRFFFKPLHDQDQNRTLRLFTAEELALYNGSDEKLPILLGILGNKIKPSLPFAKLPIECWDLSTILLDIVQSGPAFVLCDMNITKSSSVMGFKDASRAFVSGNFTGKKCRRLEGFLLQNIQPRGVFESSQPRAYQARSLACELVFELELGSWLAELGKIKLSSARLSSSCYPETTTPPKDGTVDSGREKLVWANSGENPVAGKFADDWKQPQTLPAKLPASPMHKYEENQRTTRQTQTTIGEGTAGGSRRPKVHRTSGNSPVTTPGTLNFTGHLLMGLFSCSCSRHRGEGERRLGAVAASSFVGRLVGRYYDDQGSPSKYLKGAEAKAARGAQLLEKQKHEEEKVPSCNSKWSQNEGGERSRVGVDLPNLTGTRTHPERTDGRSNRLVDSLNFDHSLDRLKPNPADLVWCDIGYPRLMQRPLEIALTGKMSKRCVCLKEEELEQPGCVPLVRRSRLLQDGMEAQNVAYASSFA</sequence>
<protein>
    <submittedName>
        <fullName evidence="2">Uncharacterized protein</fullName>
    </submittedName>
</protein>
<gene>
    <name evidence="2" type="ORF">Cgig2_007159</name>
</gene>
<feature type="region of interest" description="Disordered" evidence="1">
    <location>
        <begin position="356"/>
        <end position="402"/>
    </location>
</feature>
<keyword evidence="3" id="KW-1185">Reference proteome</keyword>
<dbReference type="AlphaFoldDB" id="A0A9Q1KMU8"/>
<feature type="region of interest" description="Disordered" evidence="1">
    <location>
        <begin position="244"/>
        <end position="284"/>
    </location>
</feature>